<keyword evidence="1" id="KW-0472">Membrane</keyword>
<evidence type="ECO:0000313" key="2">
    <source>
        <dbReference type="EMBL" id="KAK9828857.1"/>
    </source>
</evidence>
<evidence type="ECO:0000256" key="1">
    <source>
        <dbReference type="SAM" id="Phobius"/>
    </source>
</evidence>
<proteinExistence type="predicted"/>
<reference evidence="2 3" key="1">
    <citation type="journal article" date="2024" name="Nat. Commun.">
        <title>Phylogenomics reveals the evolutionary origins of lichenization in chlorophyte algae.</title>
        <authorList>
            <person name="Puginier C."/>
            <person name="Libourel C."/>
            <person name="Otte J."/>
            <person name="Skaloud P."/>
            <person name="Haon M."/>
            <person name="Grisel S."/>
            <person name="Petersen M."/>
            <person name="Berrin J.G."/>
            <person name="Delaux P.M."/>
            <person name="Dal Grande F."/>
            <person name="Keller J."/>
        </authorList>
    </citation>
    <scope>NUCLEOTIDE SEQUENCE [LARGE SCALE GENOMIC DNA]</scope>
    <source>
        <strain evidence="2 3">SAG 2043</strain>
    </source>
</reference>
<keyword evidence="3" id="KW-1185">Reference proteome</keyword>
<dbReference type="Proteomes" id="UP001489004">
    <property type="component" value="Unassembled WGS sequence"/>
</dbReference>
<keyword evidence="1" id="KW-1133">Transmembrane helix</keyword>
<keyword evidence="1" id="KW-0812">Transmembrane</keyword>
<protein>
    <submittedName>
        <fullName evidence="2">Uncharacterized protein</fullName>
    </submittedName>
</protein>
<dbReference type="EMBL" id="JALJOR010000001">
    <property type="protein sequence ID" value="KAK9828857.1"/>
    <property type="molecule type" value="Genomic_DNA"/>
</dbReference>
<dbReference type="AlphaFoldDB" id="A0AAW1R6C5"/>
<comment type="caution">
    <text evidence="2">The sequence shown here is derived from an EMBL/GenBank/DDBJ whole genome shotgun (WGS) entry which is preliminary data.</text>
</comment>
<name>A0AAW1R6C5_9CHLO</name>
<feature type="transmembrane region" description="Helical" evidence="1">
    <location>
        <begin position="137"/>
        <end position="156"/>
    </location>
</feature>
<feature type="transmembrane region" description="Helical" evidence="1">
    <location>
        <begin position="110"/>
        <end position="130"/>
    </location>
</feature>
<evidence type="ECO:0000313" key="3">
    <source>
        <dbReference type="Proteomes" id="UP001489004"/>
    </source>
</evidence>
<sequence length="247" mass="27504">MFELQWQDVRTGRPDAPHYATWWKWSKFTFNVVSAVLGVGILSATKGHASHSKIDGAFIFCLLVRLIEVVKDVVPLLDFRRGSRRCGTVVFCSVCHTREQAANVDKNIKYVSSIVLSPALAFLSLILFFLDTSNWGCLLLGILSAVDYLVAIYIIIVDECVKDRSLVRMRPNDIELDDSLEDPDADEESTAFTPHVSKITQARGQWSKLEAEYGQPVAITAVVSTQRSIGAYRSDSQPMHPDNSSGH</sequence>
<gene>
    <name evidence="2" type="ORF">WJX72_002426</name>
</gene>
<organism evidence="2 3">
    <name type="scientific">[Myrmecia] bisecta</name>
    <dbReference type="NCBI Taxonomy" id="41462"/>
    <lineage>
        <taxon>Eukaryota</taxon>
        <taxon>Viridiplantae</taxon>
        <taxon>Chlorophyta</taxon>
        <taxon>core chlorophytes</taxon>
        <taxon>Trebouxiophyceae</taxon>
        <taxon>Trebouxiales</taxon>
        <taxon>Trebouxiaceae</taxon>
        <taxon>Myrmecia</taxon>
    </lineage>
</organism>
<accession>A0AAW1R6C5</accession>